<sequence length="215" mass="23056">MATSFQPVEFFAAGGHAFLEPPLQLKNKPVASSFLHTAPHHGNFVDSASGGSLGKTFLTLDRRTWKVTADVAEGDTDDINQAVKAARKTIDVDLGQKMTAYVKGEGQFPVDGNYHVQTLHEPKGVAGQIISWNFPLLMVAWKVGLSLSCGKTIVLKTAEQTPLTAFYGKLFLEAGLPLGVINIVSEFGPIAGTFLTSLMGLALTKFSKTMIGTRC</sequence>
<feature type="domain" description="Aldehyde dehydrogenase" evidence="1">
    <location>
        <begin position="107"/>
        <end position="203"/>
    </location>
</feature>
<dbReference type="EMBL" id="JAGKQM010000009">
    <property type="protein sequence ID" value="KAH0910810.1"/>
    <property type="molecule type" value="Genomic_DNA"/>
</dbReference>
<dbReference type="SUPFAM" id="SSF53720">
    <property type="entry name" value="ALDH-like"/>
    <property type="match status" value="1"/>
</dbReference>
<dbReference type="Gene3D" id="3.40.605.10">
    <property type="entry name" value="Aldehyde Dehydrogenase, Chain A, domain 1"/>
    <property type="match status" value="2"/>
</dbReference>
<dbReference type="InterPro" id="IPR015590">
    <property type="entry name" value="Aldehyde_DH_dom"/>
</dbReference>
<evidence type="ECO:0000313" key="2">
    <source>
        <dbReference type="EMBL" id="KAH0910810.1"/>
    </source>
</evidence>
<organism evidence="2 3">
    <name type="scientific">Brassica napus</name>
    <name type="common">Rape</name>
    <dbReference type="NCBI Taxonomy" id="3708"/>
    <lineage>
        <taxon>Eukaryota</taxon>
        <taxon>Viridiplantae</taxon>
        <taxon>Streptophyta</taxon>
        <taxon>Embryophyta</taxon>
        <taxon>Tracheophyta</taxon>
        <taxon>Spermatophyta</taxon>
        <taxon>Magnoliopsida</taxon>
        <taxon>eudicotyledons</taxon>
        <taxon>Gunneridae</taxon>
        <taxon>Pentapetalae</taxon>
        <taxon>rosids</taxon>
        <taxon>malvids</taxon>
        <taxon>Brassicales</taxon>
        <taxon>Brassicaceae</taxon>
        <taxon>Brassiceae</taxon>
        <taxon>Brassica</taxon>
    </lineage>
</organism>
<evidence type="ECO:0000313" key="3">
    <source>
        <dbReference type="Proteomes" id="UP000824890"/>
    </source>
</evidence>
<comment type="caution">
    <text evidence="2">The sequence shown here is derived from an EMBL/GenBank/DDBJ whole genome shotgun (WGS) entry which is preliminary data.</text>
</comment>
<keyword evidence="3" id="KW-1185">Reference proteome</keyword>
<dbReference type="PANTHER" id="PTHR11699">
    <property type="entry name" value="ALDEHYDE DEHYDROGENASE-RELATED"/>
    <property type="match status" value="1"/>
</dbReference>
<gene>
    <name evidence="2" type="ORF">HID58_034131</name>
</gene>
<name>A0ABQ8C2T4_BRANA</name>
<dbReference type="InterPro" id="IPR016162">
    <property type="entry name" value="Ald_DH_N"/>
</dbReference>
<protein>
    <recommendedName>
        <fullName evidence="1">Aldehyde dehydrogenase domain-containing protein</fullName>
    </recommendedName>
</protein>
<accession>A0ABQ8C2T4</accession>
<proteinExistence type="predicted"/>
<dbReference type="Pfam" id="PF00171">
    <property type="entry name" value="Aldedh"/>
    <property type="match status" value="1"/>
</dbReference>
<dbReference type="InterPro" id="IPR016161">
    <property type="entry name" value="Ald_DH/histidinol_DH"/>
</dbReference>
<reference evidence="2 3" key="1">
    <citation type="submission" date="2021-05" db="EMBL/GenBank/DDBJ databases">
        <title>Genome Assembly of Synthetic Allotetraploid Brassica napus Reveals Homoeologous Exchanges between Subgenomes.</title>
        <authorList>
            <person name="Davis J.T."/>
        </authorList>
    </citation>
    <scope>NUCLEOTIDE SEQUENCE [LARGE SCALE GENOMIC DNA]</scope>
    <source>
        <strain evidence="3">cv. Da-Ae</strain>
        <tissue evidence="2">Seedling</tissue>
    </source>
</reference>
<dbReference type="Proteomes" id="UP000824890">
    <property type="component" value="Unassembled WGS sequence"/>
</dbReference>
<evidence type="ECO:0000259" key="1">
    <source>
        <dbReference type="Pfam" id="PF00171"/>
    </source>
</evidence>